<comment type="subcellular location">
    <subcellularLocation>
        <location evidence="8">Cell membrane</location>
        <topology evidence="8">Multi-pass membrane protein</topology>
    </subcellularLocation>
    <subcellularLocation>
        <location evidence="1">Membrane</location>
        <topology evidence="1">Multi-pass membrane protein</topology>
    </subcellularLocation>
</comment>
<dbReference type="InterPro" id="IPR044878">
    <property type="entry name" value="UbiA_sf"/>
</dbReference>
<feature type="transmembrane region" description="Helical" evidence="8">
    <location>
        <begin position="112"/>
        <end position="132"/>
    </location>
</feature>
<keyword evidence="5 8" id="KW-0350">Heme biosynthesis</keyword>
<evidence type="ECO:0000313" key="9">
    <source>
        <dbReference type="EMBL" id="UOF89947.1"/>
    </source>
</evidence>
<comment type="subunit">
    <text evidence="8">Interacts with CtaA.</text>
</comment>
<sequence length="315" mass="34821">MEHPVSVQTLNETRAETAAMAAVETTVSKKFGGWQEYIGVTKVGITGANLFTTFVGLWLASRGHLQVDTLSYTCLGSALVIAGACALNNYIDRDIDRRMERTRKRALVQGRLEAKAVLWLGIVLVLSGLLALATLTTIMASIWGLIGVFTYVCIYTMWLKRSSPLSTAIGGIAGAAPPVIGWTAVTGQVSWTAMAVFAFLFLWQPPHFYALAMKRTEEYRNAGIPLVPVVHGFEITKRKILQWTIVMVPETLLFYFLHVAGSVYGITAVVLGFLYIVYARIGLTGTDDVAWAKRMFRYSLIYMNALFLVMIFDLV</sequence>
<dbReference type="NCBIfam" id="TIGR01473">
    <property type="entry name" value="cyoE_ctaB"/>
    <property type="match status" value="1"/>
</dbReference>
<evidence type="ECO:0000313" key="10">
    <source>
        <dbReference type="Proteomes" id="UP000830167"/>
    </source>
</evidence>
<comment type="pathway">
    <text evidence="8">Porphyrin-containing compound metabolism; heme O biosynthesis; heme O from protoheme: step 1/1.</text>
</comment>
<dbReference type="InterPro" id="IPR006369">
    <property type="entry name" value="Protohaem_IX_farnesylTrfase"/>
</dbReference>
<dbReference type="InterPro" id="IPR000537">
    <property type="entry name" value="UbiA_prenyltransferase"/>
</dbReference>
<dbReference type="Pfam" id="PF01040">
    <property type="entry name" value="UbiA"/>
    <property type="match status" value="1"/>
</dbReference>
<comment type="function">
    <text evidence="8">Converts heme B (protoheme IX) to heme O by substitution of the vinyl group on carbon 2 of heme B porphyrin ring with a hydroxyethyl farnesyl side group.</text>
</comment>
<evidence type="ECO:0000256" key="6">
    <source>
        <dbReference type="ARBA" id="ARBA00023136"/>
    </source>
</evidence>
<evidence type="ECO:0000256" key="8">
    <source>
        <dbReference type="HAMAP-Rule" id="MF_00154"/>
    </source>
</evidence>
<dbReference type="GO" id="GO:0008495">
    <property type="term" value="F:protoheme IX farnesyltransferase activity"/>
    <property type="evidence" value="ECO:0007669"/>
    <property type="project" value="UniProtKB-EC"/>
</dbReference>
<keyword evidence="10" id="KW-1185">Reference proteome</keyword>
<dbReference type="PANTHER" id="PTHR43448">
    <property type="entry name" value="PROTOHEME IX FARNESYLTRANSFERASE, MITOCHONDRIAL"/>
    <property type="match status" value="1"/>
</dbReference>
<evidence type="ECO:0000256" key="2">
    <source>
        <dbReference type="ARBA" id="ARBA00022679"/>
    </source>
</evidence>
<feature type="transmembrane region" description="Helical" evidence="8">
    <location>
        <begin position="295"/>
        <end position="312"/>
    </location>
</feature>
<evidence type="ECO:0000256" key="5">
    <source>
        <dbReference type="ARBA" id="ARBA00023133"/>
    </source>
</evidence>
<dbReference type="RefSeq" id="WP_347436642.1">
    <property type="nucleotide sequence ID" value="NZ_CP089291.1"/>
</dbReference>
<feature type="transmembrane region" description="Helical" evidence="8">
    <location>
        <begin position="37"/>
        <end position="58"/>
    </location>
</feature>
<keyword evidence="8" id="KW-1003">Cell membrane</keyword>
<dbReference type="NCBIfam" id="NF003349">
    <property type="entry name" value="PRK04375.1-2"/>
    <property type="match status" value="1"/>
</dbReference>
<dbReference type="Gene3D" id="1.10.357.140">
    <property type="entry name" value="UbiA prenyltransferase"/>
    <property type="match status" value="1"/>
</dbReference>
<dbReference type="PANTHER" id="PTHR43448:SF2">
    <property type="entry name" value="PROTOHEME IX FARNESYLTRANSFERASE, MITOCHONDRIAL"/>
    <property type="match status" value="1"/>
</dbReference>
<feature type="transmembrane region" description="Helical" evidence="8">
    <location>
        <begin position="70"/>
        <end position="91"/>
    </location>
</feature>
<dbReference type="InterPro" id="IPR030470">
    <property type="entry name" value="UbiA_prenylTrfase_CS"/>
</dbReference>
<evidence type="ECO:0000256" key="1">
    <source>
        <dbReference type="ARBA" id="ARBA00004141"/>
    </source>
</evidence>
<dbReference type="Proteomes" id="UP000830167">
    <property type="component" value="Chromosome"/>
</dbReference>
<accession>A0ABY4CKI1</accession>
<feature type="transmembrane region" description="Helical" evidence="8">
    <location>
        <begin position="263"/>
        <end position="283"/>
    </location>
</feature>
<evidence type="ECO:0000256" key="4">
    <source>
        <dbReference type="ARBA" id="ARBA00022989"/>
    </source>
</evidence>
<comment type="catalytic activity">
    <reaction evidence="7 8">
        <text>heme b + (2E,6E)-farnesyl diphosphate + H2O = Fe(II)-heme o + diphosphate</text>
        <dbReference type="Rhea" id="RHEA:28070"/>
        <dbReference type="ChEBI" id="CHEBI:15377"/>
        <dbReference type="ChEBI" id="CHEBI:33019"/>
        <dbReference type="ChEBI" id="CHEBI:60344"/>
        <dbReference type="ChEBI" id="CHEBI:60530"/>
        <dbReference type="ChEBI" id="CHEBI:175763"/>
        <dbReference type="EC" id="2.5.1.141"/>
    </reaction>
</comment>
<feature type="transmembrane region" description="Helical" evidence="8">
    <location>
        <begin position="138"/>
        <end position="158"/>
    </location>
</feature>
<evidence type="ECO:0000256" key="3">
    <source>
        <dbReference type="ARBA" id="ARBA00022692"/>
    </source>
</evidence>
<gene>
    <name evidence="9" type="primary">cyoE</name>
    <name evidence="8" type="synonym">ctaB</name>
    <name evidence="9" type="ORF">LSG31_19080</name>
</gene>
<dbReference type="EMBL" id="CP089291">
    <property type="protein sequence ID" value="UOF89947.1"/>
    <property type="molecule type" value="Genomic_DNA"/>
</dbReference>
<keyword evidence="6 8" id="KW-0472">Membrane</keyword>
<protein>
    <recommendedName>
        <fullName evidence="8">Protoheme IX farnesyltransferase</fullName>
        <ecNumber evidence="8">2.5.1.141</ecNumber>
    </recommendedName>
    <alternativeName>
        <fullName evidence="8">Heme B farnesyltransferase</fullName>
    </alternativeName>
    <alternativeName>
        <fullName evidence="8">Heme O synthase</fullName>
    </alternativeName>
</protein>
<organism evidence="9 10">
    <name type="scientific">Fodinisporobacter ferrooxydans</name>
    <dbReference type="NCBI Taxonomy" id="2901836"/>
    <lineage>
        <taxon>Bacteria</taxon>
        <taxon>Bacillati</taxon>
        <taxon>Bacillota</taxon>
        <taxon>Bacilli</taxon>
        <taxon>Bacillales</taxon>
        <taxon>Alicyclobacillaceae</taxon>
        <taxon>Fodinisporobacter</taxon>
    </lineage>
</organism>
<dbReference type="CDD" id="cd13957">
    <property type="entry name" value="PT_UbiA_Cox10"/>
    <property type="match status" value="1"/>
</dbReference>
<dbReference type="HAMAP" id="MF_00154">
    <property type="entry name" value="CyoE_CtaB"/>
    <property type="match status" value="1"/>
</dbReference>
<keyword evidence="4 8" id="KW-1133">Transmembrane helix</keyword>
<keyword evidence="3 8" id="KW-0812">Transmembrane</keyword>
<keyword evidence="2 8" id="KW-0808">Transferase</keyword>
<evidence type="ECO:0000256" key="7">
    <source>
        <dbReference type="ARBA" id="ARBA00047690"/>
    </source>
</evidence>
<name>A0ABY4CKI1_9BACL</name>
<proteinExistence type="inferred from homology"/>
<dbReference type="EC" id="2.5.1.141" evidence="8"/>
<reference evidence="9" key="1">
    <citation type="submission" date="2021-12" db="EMBL/GenBank/DDBJ databases">
        <title>Alicyclobacillaceae gen. nov., sp. nov., isolated from chalcocite enrichment system.</title>
        <authorList>
            <person name="Jiang Z."/>
        </authorList>
    </citation>
    <scope>NUCLEOTIDE SEQUENCE</scope>
    <source>
        <strain evidence="9">MYW30-H2</strain>
    </source>
</reference>
<comment type="miscellaneous">
    <text evidence="8">Carbon 2 of the heme B porphyrin ring is defined according to the Fischer nomenclature.</text>
</comment>
<comment type="similarity">
    <text evidence="8">Belongs to the UbiA prenyltransferase family. Protoheme IX farnesyltransferase subfamily.</text>
</comment>
<dbReference type="PROSITE" id="PS00943">
    <property type="entry name" value="UBIA"/>
    <property type="match status" value="1"/>
</dbReference>